<dbReference type="Gene3D" id="1.10.3300.10">
    <property type="entry name" value="Jann2411-like domain"/>
    <property type="match status" value="1"/>
</dbReference>
<dbReference type="PANTHER" id="PTHR35525:SF3">
    <property type="entry name" value="BLL6575 PROTEIN"/>
    <property type="match status" value="1"/>
</dbReference>
<dbReference type="SUPFAM" id="SSF160904">
    <property type="entry name" value="Jann2411-like"/>
    <property type="match status" value="1"/>
</dbReference>
<evidence type="ECO:0000259" key="1">
    <source>
        <dbReference type="Pfam" id="PF11706"/>
    </source>
</evidence>
<organism evidence="2 3">
    <name type="scientific">Brevibacterium luteolum</name>
    <dbReference type="NCBI Taxonomy" id="199591"/>
    <lineage>
        <taxon>Bacteria</taxon>
        <taxon>Bacillati</taxon>
        <taxon>Actinomycetota</taxon>
        <taxon>Actinomycetes</taxon>
        <taxon>Micrococcales</taxon>
        <taxon>Brevibacteriaceae</taxon>
        <taxon>Brevibacterium</taxon>
    </lineage>
</organism>
<dbReference type="AlphaFoldDB" id="A0A2N6PHJ9"/>
<dbReference type="InterPro" id="IPR010852">
    <property type="entry name" value="ABATE"/>
</dbReference>
<dbReference type="InterPro" id="IPR023286">
    <property type="entry name" value="ABATE_dom_sf"/>
</dbReference>
<evidence type="ECO:0000313" key="2">
    <source>
        <dbReference type="EMBL" id="PMB98150.1"/>
    </source>
</evidence>
<dbReference type="Proteomes" id="UP000235703">
    <property type="component" value="Unassembled WGS sequence"/>
</dbReference>
<keyword evidence="3" id="KW-1185">Reference proteome</keyword>
<gene>
    <name evidence="2" type="ORF">CJ198_07205</name>
</gene>
<sequence length="183" mass="20508">MSLTDENRSVLVMLVDLINSGRNDQELLADAGNIEEFARRHDFSAPIAATSSDVDLTHAVREDFETVFDSDAIEDVVAAVNSTLLRCNALPQLVRHDGWDWHLHGTAQTAPLPDRFAIDIAFALIDLIREHELSRLQVCAAEDCNAVFVDFSRNRSKRFCDTGNCANRTHVAAYRKRQEEQPA</sequence>
<accession>A0A2N6PHJ9</accession>
<name>A0A2N6PHJ9_9MICO</name>
<dbReference type="EMBL" id="PNFZ01000003">
    <property type="protein sequence ID" value="PMB98150.1"/>
    <property type="molecule type" value="Genomic_DNA"/>
</dbReference>
<feature type="domain" description="Zinc finger CGNR" evidence="1">
    <location>
        <begin position="135"/>
        <end position="178"/>
    </location>
</feature>
<protein>
    <submittedName>
        <fullName evidence="2">Zf-CGNR multi-domain protein</fullName>
    </submittedName>
</protein>
<dbReference type="PANTHER" id="PTHR35525">
    <property type="entry name" value="BLL6575 PROTEIN"/>
    <property type="match status" value="1"/>
</dbReference>
<proteinExistence type="predicted"/>
<dbReference type="OrthoDB" id="3531194at2"/>
<dbReference type="RefSeq" id="WP_102161946.1">
    <property type="nucleotide sequence ID" value="NZ_JBIQEQ010000003.1"/>
</dbReference>
<dbReference type="Pfam" id="PF07336">
    <property type="entry name" value="ABATE"/>
    <property type="match status" value="1"/>
</dbReference>
<dbReference type="Pfam" id="PF11706">
    <property type="entry name" value="zf-CGNR"/>
    <property type="match status" value="1"/>
</dbReference>
<dbReference type="InterPro" id="IPR021005">
    <property type="entry name" value="Znf_CGNR"/>
</dbReference>
<reference evidence="2 3" key="1">
    <citation type="submission" date="2017-09" db="EMBL/GenBank/DDBJ databases">
        <title>Bacterial strain isolated from the female urinary microbiota.</title>
        <authorList>
            <person name="Thomas-White K."/>
            <person name="Kumar N."/>
            <person name="Forster S."/>
            <person name="Putonti C."/>
            <person name="Lawley T."/>
            <person name="Wolfe A.J."/>
        </authorList>
    </citation>
    <scope>NUCLEOTIDE SEQUENCE [LARGE SCALE GENOMIC DNA]</scope>
    <source>
        <strain evidence="2 3">UMB0680</strain>
    </source>
</reference>
<evidence type="ECO:0000313" key="3">
    <source>
        <dbReference type="Proteomes" id="UP000235703"/>
    </source>
</evidence>
<comment type="caution">
    <text evidence="2">The sequence shown here is derived from an EMBL/GenBank/DDBJ whole genome shotgun (WGS) entry which is preliminary data.</text>
</comment>